<dbReference type="EMBL" id="MU858248">
    <property type="protein sequence ID" value="KAK4208334.1"/>
    <property type="molecule type" value="Genomic_DNA"/>
</dbReference>
<evidence type="ECO:0000256" key="1">
    <source>
        <dbReference type="SAM" id="SignalP"/>
    </source>
</evidence>
<comment type="caution">
    <text evidence="2">The sequence shown here is derived from an EMBL/GenBank/DDBJ whole genome shotgun (WGS) entry which is preliminary data.</text>
</comment>
<feature type="signal peptide" evidence="1">
    <location>
        <begin position="1"/>
        <end position="19"/>
    </location>
</feature>
<evidence type="ECO:0000313" key="3">
    <source>
        <dbReference type="Proteomes" id="UP001301769"/>
    </source>
</evidence>
<dbReference type="Proteomes" id="UP001301769">
    <property type="component" value="Unassembled WGS sequence"/>
</dbReference>
<sequence>MKGSLIAIILLAVSMKAESSGIDNLGLEVQARASHRGRERHDHDVRPDFRQPCICARDTCPSFLNKKAMCECKGAAAQACYLKSERGCPAPSRRACY</sequence>
<gene>
    <name evidence="2" type="ORF">QBC37DRAFT_432128</name>
</gene>
<evidence type="ECO:0000313" key="2">
    <source>
        <dbReference type="EMBL" id="KAK4208334.1"/>
    </source>
</evidence>
<proteinExistence type="predicted"/>
<protein>
    <submittedName>
        <fullName evidence="2">Uncharacterized protein</fullName>
    </submittedName>
</protein>
<organism evidence="2 3">
    <name type="scientific">Rhypophila decipiens</name>
    <dbReference type="NCBI Taxonomy" id="261697"/>
    <lineage>
        <taxon>Eukaryota</taxon>
        <taxon>Fungi</taxon>
        <taxon>Dikarya</taxon>
        <taxon>Ascomycota</taxon>
        <taxon>Pezizomycotina</taxon>
        <taxon>Sordariomycetes</taxon>
        <taxon>Sordariomycetidae</taxon>
        <taxon>Sordariales</taxon>
        <taxon>Naviculisporaceae</taxon>
        <taxon>Rhypophila</taxon>
    </lineage>
</organism>
<keyword evidence="1" id="KW-0732">Signal</keyword>
<dbReference type="AlphaFoldDB" id="A0AAN6XX65"/>
<name>A0AAN6XX65_9PEZI</name>
<keyword evidence="3" id="KW-1185">Reference proteome</keyword>
<reference evidence="2" key="1">
    <citation type="journal article" date="2023" name="Mol. Phylogenet. Evol.">
        <title>Genome-scale phylogeny and comparative genomics of the fungal order Sordariales.</title>
        <authorList>
            <person name="Hensen N."/>
            <person name="Bonometti L."/>
            <person name="Westerberg I."/>
            <person name="Brannstrom I.O."/>
            <person name="Guillou S."/>
            <person name="Cros-Aarteil S."/>
            <person name="Calhoun S."/>
            <person name="Haridas S."/>
            <person name="Kuo A."/>
            <person name="Mondo S."/>
            <person name="Pangilinan J."/>
            <person name="Riley R."/>
            <person name="LaButti K."/>
            <person name="Andreopoulos B."/>
            <person name="Lipzen A."/>
            <person name="Chen C."/>
            <person name="Yan M."/>
            <person name="Daum C."/>
            <person name="Ng V."/>
            <person name="Clum A."/>
            <person name="Steindorff A."/>
            <person name="Ohm R.A."/>
            <person name="Martin F."/>
            <person name="Silar P."/>
            <person name="Natvig D.O."/>
            <person name="Lalanne C."/>
            <person name="Gautier V."/>
            <person name="Ament-Velasquez S.L."/>
            <person name="Kruys A."/>
            <person name="Hutchinson M.I."/>
            <person name="Powell A.J."/>
            <person name="Barry K."/>
            <person name="Miller A.N."/>
            <person name="Grigoriev I.V."/>
            <person name="Debuchy R."/>
            <person name="Gladieux P."/>
            <person name="Hiltunen Thoren M."/>
            <person name="Johannesson H."/>
        </authorList>
    </citation>
    <scope>NUCLEOTIDE SEQUENCE</scope>
    <source>
        <strain evidence="2">PSN293</strain>
    </source>
</reference>
<accession>A0AAN6XX65</accession>
<feature type="chain" id="PRO_5043050775" evidence="1">
    <location>
        <begin position="20"/>
        <end position="97"/>
    </location>
</feature>
<reference evidence="2" key="2">
    <citation type="submission" date="2023-05" db="EMBL/GenBank/DDBJ databases">
        <authorList>
            <consortium name="Lawrence Berkeley National Laboratory"/>
            <person name="Steindorff A."/>
            <person name="Hensen N."/>
            <person name="Bonometti L."/>
            <person name="Westerberg I."/>
            <person name="Brannstrom I.O."/>
            <person name="Guillou S."/>
            <person name="Cros-Aarteil S."/>
            <person name="Calhoun S."/>
            <person name="Haridas S."/>
            <person name="Kuo A."/>
            <person name="Mondo S."/>
            <person name="Pangilinan J."/>
            <person name="Riley R."/>
            <person name="Labutti K."/>
            <person name="Andreopoulos B."/>
            <person name="Lipzen A."/>
            <person name="Chen C."/>
            <person name="Yanf M."/>
            <person name="Daum C."/>
            <person name="Ng V."/>
            <person name="Clum A."/>
            <person name="Ohm R."/>
            <person name="Martin F."/>
            <person name="Silar P."/>
            <person name="Natvig D."/>
            <person name="Lalanne C."/>
            <person name="Gautier V."/>
            <person name="Ament-Velasquez S.L."/>
            <person name="Kruys A."/>
            <person name="Hutchinson M.I."/>
            <person name="Powell A.J."/>
            <person name="Barry K."/>
            <person name="Miller A.N."/>
            <person name="Grigoriev I.V."/>
            <person name="Debuchy R."/>
            <person name="Gladieux P."/>
            <person name="Thoren M.H."/>
            <person name="Johannesson H."/>
        </authorList>
    </citation>
    <scope>NUCLEOTIDE SEQUENCE</scope>
    <source>
        <strain evidence="2">PSN293</strain>
    </source>
</reference>